<proteinExistence type="inferred from homology"/>
<dbReference type="CDD" id="cd05251">
    <property type="entry name" value="NmrA_like_SDR_a"/>
    <property type="match status" value="1"/>
</dbReference>
<dbReference type="Gene3D" id="3.90.25.10">
    <property type="entry name" value="UDP-galactose 4-epimerase, domain 1"/>
    <property type="match status" value="1"/>
</dbReference>
<dbReference type="PANTHER" id="PTHR42748:SF7">
    <property type="entry name" value="NMRA LIKE REDOX SENSOR 1-RELATED"/>
    <property type="match status" value="1"/>
</dbReference>
<reference evidence="4" key="1">
    <citation type="submission" date="2020-05" db="EMBL/GenBank/DDBJ databases">
        <authorList>
            <person name="Zhu T."/>
            <person name="Keshari N."/>
            <person name="Lu X."/>
        </authorList>
    </citation>
    <scope>NUCLEOTIDE SEQUENCE</scope>
    <source>
        <strain evidence="4">NK1-12</strain>
    </source>
</reference>
<evidence type="ECO:0000259" key="3">
    <source>
        <dbReference type="Pfam" id="PF05368"/>
    </source>
</evidence>
<dbReference type="InterPro" id="IPR008030">
    <property type="entry name" value="NmrA-like"/>
</dbReference>
<name>A0AA96WHT9_9CYAN</name>
<dbReference type="RefSeq" id="WP_316431712.1">
    <property type="nucleotide sequence ID" value="NZ_CP053586.1"/>
</dbReference>
<dbReference type="Pfam" id="PF05368">
    <property type="entry name" value="NmrA"/>
    <property type="match status" value="1"/>
</dbReference>
<comment type="similarity">
    <text evidence="1">Belongs to the NmrA-type oxidoreductase family.</text>
</comment>
<dbReference type="SUPFAM" id="SSF51735">
    <property type="entry name" value="NAD(P)-binding Rossmann-fold domains"/>
    <property type="match status" value="1"/>
</dbReference>
<evidence type="ECO:0000313" key="4">
    <source>
        <dbReference type="EMBL" id="WNZ25558.1"/>
    </source>
</evidence>
<dbReference type="InterPro" id="IPR036291">
    <property type="entry name" value="NAD(P)-bd_dom_sf"/>
</dbReference>
<protein>
    <submittedName>
        <fullName evidence="4">NmrA/HSCARG family protein</fullName>
    </submittedName>
</protein>
<organism evidence="4">
    <name type="scientific">Leptolyngbya sp. NK1-12</name>
    <dbReference type="NCBI Taxonomy" id="2547451"/>
    <lineage>
        <taxon>Bacteria</taxon>
        <taxon>Bacillati</taxon>
        <taxon>Cyanobacteriota</taxon>
        <taxon>Cyanophyceae</taxon>
        <taxon>Leptolyngbyales</taxon>
        <taxon>Leptolyngbyaceae</taxon>
        <taxon>Leptolyngbya group</taxon>
        <taxon>Leptolyngbya</taxon>
    </lineage>
</organism>
<dbReference type="InterPro" id="IPR051164">
    <property type="entry name" value="NmrA-like_oxidored"/>
</dbReference>
<dbReference type="Gene3D" id="3.40.50.720">
    <property type="entry name" value="NAD(P)-binding Rossmann-like Domain"/>
    <property type="match status" value="1"/>
</dbReference>
<dbReference type="EMBL" id="CP053586">
    <property type="protein sequence ID" value="WNZ25558.1"/>
    <property type="molecule type" value="Genomic_DNA"/>
</dbReference>
<evidence type="ECO:0000256" key="1">
    <source>
        <dbReference type="ARBA" id="ARBA00006328"/>
    </source>
</evidence>
<feature type="domain" description="NmrA-like" evidence="3">
    <location>
        <begin position="8"/>
        <end position="290"/>
    </location>
</feature>
<accession>A0AA96WHT9</accession>
<keyword evidence="2" id="KW-0521">NADP</keyword>
<dbReference type="PANTHER" id="PTHR42748">
    <property type="entry name" value="NITROGEN METABOLITE REPRESSION PROTEIN NMRA FAMILY MEMBER"/>
    <property type="match status" value="1"/>
</dbReference>
<gene>
    <name evidence="4" type="ORF">HJG54_23730</name>
</gene>
<dbReference type="AlphaFoldDB" id="A0AA96WHT9"/>
<sequence length="291" mass="33080">MTDSIAYKGTIVVSGATGKQGGATARHLLKRRFRVRAMTRNLEQLAAKQLVSLGAELVHADLDDRNSLERAIEGADGLFSVQNFWKVGYEHEIAQGKCLADLAKSFGVRHLIYTSVASCYRKTGIPHWESKWQIEQYIRELGLPYTILRPTSFMDDWVDMKSEIFAGMFAQPLDPQRSLQQIAVDDIGAFAAIAFDNPKEWLGREIALAGDNSSMEEITAAFSRVIGREVQYVQTPWDKFQEKFGDDMTTMYRWFNENDMEADINYLRSIYPSLTTFEQHLVRGGWSTVKE</sequence>
<evidence type="ECO:0000256" key="2">
    <source>
        <dbReference type="ARBA" id="ARBA00022857"/>
    </source>
</evidence>